<feature type="domain" description="HTH lysR-type" evidence="5">
    <location>
        <begin position="1"/>
        <end position="58"/>
    </location>
</feature>
<dbReference type="PANTHER" id="PTHR30419">
    <property type="entry name" value="HTH-TYPE TRANSCRIPTIONAL REGULATOR YBHD"/>
    <property type="match status" value="1"/>
</dbReference>
<dbReference type="InterPro" id="IPR000847">
    <property type="entry name" value="LysR_HTH_N"/>
</dbReference>
<dbReference type="Gene3D" id="3.40.190.290">
    <property type="match status" value="1"/>
</dbReference>
<dbReference type="InterPro" id="IPR036390">
    <property type="entry name" value="WH_DNA-bd_sf"/>
</dbReference>
<dbReference type="CDD" id="cd05466">
    <property type="entry name" value="PBP2_LTTR_substrate"/>
    <property type="match status" value="1"/>
</dbReference>
<name>A0A9E2KPP5_9GAMM</name>
<dbReference type="GO" id="GO:0003677">
    <property type="term" value="F:DNA binding"/>
    <property type="evidence" value="ECO:0007669"/>
    <property type="project" value="UniProtKB-KW"/>
</dbReference>
<dbReference type="FunFam" id="1.10.10.10:FF:000001">
    <property type="entry name" value="LysR family transcriptional regulator"/>
    <property type="match status" value="1"/>
</dbReference>
<organism evidence="6 7">
    <name type="scientific">Candidatus Anaerobiospirillum merdipullorum</name>
    <dbReference type="NCBI Taxonomy" id="2838450"/>
    <lineage>
        <taxon>Bacteria</taxon>
        <taxon>Pseudomonadati</taxon>
        <taxon>Pseudomonadota</taxon>
        <taxon>Gammaproteobacteria</taxon>
        <taxon>Aeromonadales</taxon>
        <taxon>Succinivibrionaceae</taxon>
        <taxon>Anaerobiospirillum</taxon>
    </lineage>
</organism>
<keyword evidence="4" id="KW-0804">Transcription</keyword>
<dbReference type="GO" id="GO:0003700">
    <property type="term" value="F:DNA-binding transcription factor activity"/>
    <property type="evidence" value="ECO:0007669"/>
    <property type="project" value="InterPro"/>
</dbReference>
<dbReference type="PANTHER" id="PTHR30419:SF8">
    <property type="entry name" value="NITROGEN ASSIMILATION TRANSCRIPTIONAL ACTIVATOR-RELATED"/>
    <property type="match status" value="1"/>
</dbReference>
<proteinExistence type="inferred from homology"/>
<comment type="similarity">
    <text evidence="1">Belongs to the LysR transcriptional regulatory family.</text>
</comment>
<dbReference type="SUPFAM" id="SSF53850">
    <property type="entry name" value="Periplasmic binding protein-like II"/>
    <property type="match status" value="1"/>
</dbReference>
<evidence type="ECO:0000256" key="4">
    <source>
        <dbReference type="ARBA" id="ARBA00023163"/>
    </source>
</evidence>
<dbReference type="Pfam" id="PF03466">
    <property type="entry name" value="LysR_substrate"/>
    <property type="match status" value="1"/>
</dbReference>
<dbReference type="SUPFAM" id="SSF46785">
    <property type="entry name" value="Winged helix' DNA-binding domain"/>
    <property type="match status" value="1"/>
</dbReference>
<reference evidence="6" key="1">
    <citation type="journal article" date="2021" name="PeerJ">
        <title>Extensive microbial diversity within the chicken gut microbiome revealed by metagenomics and culture.</title>
        <authorList>
            <person name="Gilroy R."/>
            <person name="Ravi A."/>
            <person name="Getino M."/>
            <person name="Pursley I."/>
            <person name="Horton D.L."/>
            <person name="Alikhan N.F."/>
            <person name="Baker D."/>
            <person name="Gharbi K."/>
            <person name="Hall N."/>
            <person name="Watson M."/>
            <person name="Adriaenssens E.M."/>
            <person name="Foster-Nyarko E."/>
            <person name="Jarju S."/>
            <person name="Secka A."/>
            <person name="Antonio M."/>
            <person name="Oren A."/>
            <person name="Chaudhuri R.R."/>
            <person name="La Ragione R."/>
            <person name="Hildebrand F."/>
            <person name="Pallen M.J."/>
        </authorList>
    </citation>
    <scope>NUCLEOTIDE SEQUENCE</scope>
    <source>
        <strain evidence="6">687</strain>
    </source>
</reference>
<comment type="caution">
    <text evidence="6">The sequence shown here is derived from an EMBL/GenBank/DDBJ whole genome shotgun (WGS) entry which is preliminary data.</text>
</comment>
<evidence type="ECO:0000313" key="7">
    <source>
        <dbReference type="Proteomes" id="UP000824150"/>
    </source>
</evidence>
<dbReference type="Gene3D" id="1.10.10.10">
    <property type="entry name" value="Winged helix-like DNA-binding domain superfamily/Winged helix DNA-binding domain"/>
    <property type="match status" value="1"/>
</dbReference>
<dbReference type="EMBL" id="JAHLFG010000071">
    <property type="protein sequence ID" value="MBU3827159.1"/>
    <property type="molecule type" value="Genomic_DNA"/>
</dbReference>
<evidence type="ECO:0000256" key="1">
    <source>
        <dbReference type="ARBA" id="ARBA00009437"/>
    </source>
</evidence>
<evidence type="ECO:0000259" key="5">
    <source>
        <dbReference type="PROSITE" id="PS50931"/>
    </source>
</evidence>
<evidence type="ECO:0000256" key="2">
    <source>
        <dbReference type="ARBA" id="ARBA00023015"/>
    </source>
</evidence>
<sequence>MDLRVIRYFISTVRAGSITKAAADLCLTQPTLTRQIKELEDELGHELIKRSRHGITLTEKGLQFYERAVELMDMAKRIKEEVQGSVELRGTVTIIAAEAPAMRVLARAMARFNTPHPFVRFDVISATRDIAFSRLEAGSCDFGMVVPVPGAAFDYINLRSQAKWGLIVTKDSPLWACSSLHVQQLRGIPLLVSKANVTSGFLDAWLGFPLSKLRFSATFSLLNNALIMCEEGLGAVMTFEGIINPLPPQFKFIPFEPAFVSSAFLTWKKARPLTPAAQLFIKYVREEIEKLPQIDAVNSSIAIAER</sequence>
<dbReference type="InterPro" id="IPR005119">
    <property type="entry name" value="LysR_subst-bd"/>
</dbReference>
<reference evidence="6" key="2">
    <citation type="submission" date="2021-04" db="EMBL/GenBank/DDBJ databases">
        <authorList>
            <person name="Gilroy R."/>
        </authorList>
    </citation>
    <scope>NUCLEOTIDE SEQUENCE</scope>
    <source>
        <strain evidence="6">687</strain>
    </source>
</reference>
<dbReference type="PROSITE" id="PS50931">
    <property type="entry name" value="HTH_LYSR"/>
    <property type="match status" value="1"/>
</dbReference>
<accession>A0A9E2KPP5</accession>
<dbReference type="AlphaFoldDB" id="A0A9E2KPP5"/>
<evidence type="ECO:0000256" key="3">
    <source>
        <dbReference type="ARBA" id="ARBA00023125"/>
    </source>
</evidence>
<protein>
    <submittedName>
        <fullName evidence="6">LysR family transcriptional regulator</fullName>
    </submittedName>
</protein>
<keyword evidence="3" id="KW-0238">DNA-binding</keyword>
<dbReference type="InterPro" id="IPR036388">
    <property type="entry name" value="WH-like_DNA-bd_sf"/>
</dbReference>
<dbReference type="Proteomes" id="UP000824150">
    <property type="component" value="Unassembled WGS sequence"/>
</dbReference>
<dbReference type="InterPro" id="IPR050950">
    <property type="entry name" value="HTH-type_LysR_regulators"/>
</dbReference>
<keyword evidence="2" id="KW-0805">Transcription regulation</keyword>
<gene>
    <name evidence="6" type="ORF">IAA31_06695</name>
</gene>
<dbReference type="Pfam" id="PF00126">
    <property type="entry name" value="HTH_1"/>
    <property type="match status" value="1"/>
</dbReference>
<evidence type="ECO:0000313" key="6">
    <source>
        <dbReference type="EMBL" id="MBU3827159.1"/>
    </source>
</evidence>
<dbReference type="PRINTS" id="PR00039">
    <property type="entry name" value="HTHLYSR"/>
</dbReference>
<dbReference type="GO" id="GO:0005829">
    <property type="term" value="C:cytosol"/>
    <property type="evidence" value="ECO:0007669"/>
    <property type="project" value="TreeGrafter"/>
</dbReference>